<organism evidence="1 2">
    <name type="scientific">Capsicum annuum</name>
    <name type="common">Capsicum pepper</name>
    <dbReference type="NCBI Taxonomy" id="4072"/>
    <lineage>
        <taxon>Eukaryota</taxon>
        <taxon>Viridiplantae</taxon>
        <taxon>Streptophyta</taxon>
        <taxon>Embryophyta</taxon>
        <taxon>Tracheophyta</taxon>
        <taxon>Spermatophyta</taxon>
        <taxon>Magnoliopsida</taxon>
        <taxon>eudicotyledons</taxon>
        <taxon>Gunneridae</taxon>
        <taxon>Pentapetalae</taxon>
        <taxon>asterids</taxon>
        <taxon>lamiids</taxon>
        <taxon>Solanales</taxon>
        <taxon>Solanaceae</taxon>
        <taxon>Solanoideae</taxon>
        <taxon>Capsiceae</taxon>
        <taxon>Capsicum</taxon>
    </lineage>
</organism>
<gene>
    <name evidence="1" type="ORF">T459_35101</name>
</gene>
<dbReference type="InterPro" id="IPR021109">
    <property type="entry name" value="Peptidase_aspartic_dom_sf"/>
</dbReference>
<accession>A0A2G2XUA5</accession>
<dbReference type="InterPro" id="IPR032567">
    <property type="entry name" value="RTL1-rel"/>
</dbReference>
<reference evidence="1 2" key="2">
    <citation type="journal article" date="2017" name="Genome Biol.">
        <title>New reference genome sequences of hot pepper reveal the massive evolution of plant disease-resistance genes by retroduplication.</title>
        <authorList>
            <person name="Kim S."/>
            <person name="Park J."/>
            <person name="Yeom S.I."/>
            <person name="Kim Y.M."/>
            <person name="Seo E."/>
            <person name="Kim K.T."/>
            <person name="Kim M.S."/>
            <person name="Lee J.M."/>
            <person name="Cheong K."/>
            <person name="Shin H.S."/>
            <person name="Kim S.B."/>
            <person name="Han K."/>
            <person name="Lee J."/>
            <person name="Park M."/>
            <person name="Lee H.A."/>
            <person name="Lee H.Y."/>
            <person name="Lee Y."/>
            <person name="Oh S."/>
            <person name="Lee J.H."/>
            <person name="Choi E."/>
            <person name="Choi E."/>
            <person name="Lee S.E."/>
            <person name="Jeon J."/>
            <person name="Kim H."/>
            <person name="Choi G."/>
            <person name="Song H."/>
            <person name="Lee J."/>
            <person name="Lee S.C."/>
            <person name="Kwon J.K."/>
            <person name="Lee H.Y."/>
            <person name="Koo N."/>
            <person name="Hong Y."/>
            <person name="Kim R.W."/>
            <person name="Kang W.H."/>
            <person name="Huh J.H."/>
            <person name="Kang B.C."/>
            <person name="Yang T.J."/>
            <person name="Lee Y.H."/>
            <person name="Bennetzen J.L."/>
            <person name="Choi D."/>
        </authorList>
    </citation>
    <scope>NUCLEOTIDE SEQUENCE [LARGE SCALE GENOMIC DNA]</scope>
    <source>
        <strain evidence="2">cv. CM334</strain>
    </source>
</reference>
<dbReference type="CDD" id="cd00303">
    <property type="entry name" value="retropepsin_like"/>
    <property type="match status" value="1"/>
</dbReference>
<evidence type="ECO:0000313" key="1">
    <source>
        <dbReference type="EMBL" id="PHT61063.1"/>
    </source>
</evidence>
<dbReference type="EMBL" id="AYRZ02000290">
    <property type="protein sequence ID" value="PHT61063.1"/>
    <property type="molecule type" value="Genomic_DNA"/>
</dbReference>
<dbReference type="STRING" id="4072.A0A2G2XUA5"/>
<keyword evidence="2" id="KW-1185">Reference proteome</keyword>
<dbReference type="Gramene" id="PHT61063">
    <property type="protein sequence ID" value="PHT61063"/>
    <property type="gene ID" value="T459_35101"/>
</dbReference>
<proteinExistence type="predicted"/>
<dbReference type="Gene3D" id="2.40.70.10">
    <property type="entry name" value="Acid Proteases"/>
    <property type="match status" value="1"/>
</dbReference>
<sequence>MANMLKVGCFRPTESSLFTISYQALSGGPFTVTSLRFTCQVKGHTAQVLIDDGSTHNFITSRVAKSLKLPIESSAKFSVLVGNGHNLPCLGVIRDLSITIQGHTVSTDFFVIDLHGSDLVLGVIWLATLGPIVTDYAQRLFQFDFQGKCVSCWRSSSHTATTPESDHPPALTQLLDSYLDVFVSPTALPPSRPQDQRISLIPGSTPLNVRPYRYPHFQKGEIERLVCDMLKSGVIQPSFSPYSSPVLLVRKKDGTWRFYVDYNNNNNKPSVFPPGGVWGGRMYAVHTSTSEEVERLFPIEPGSRHAVPHKHIVKHSTRLQDYIT</sequence>
<dbReference type="AlphaFoldDB" id="A0A2G2XUA5"/>
<evidence type="ECO:0000313" key="2">
    <source>
        <dbReference type="Proteomes" id="UP000222542"/>
    </source>
</evidence>
<reference evidence="1 2" key="1">
    <citation type="journal article" date="2014" name="Nat. Genet.">
        <title>Genome sequence of the hot pepper provides insights into the evolution of pungency in Capsicum species.</title>
        <authorList>
            <person name="Kim S."/>
            <person name="Park M."/>
            <person name="Yeom S.I."/>
            <person name="Kim Y.M."/>
            <person name="Lee J.M."/>
            <person name="Lee H.A."/>
            <person name="Seo E."/>
            <person name="Choi J."/>
            <person name="Cheong K."/>
            <person name="Kim K.T."/>
            <person name="Jung K."/>
            <person name="Lee G.W."/>
            <person name="Oh S.K."/>
            <person name="Bae C."/>
            <person name="Kim S.B."/>
            <person name="Lee H.Y."/>
            <person name="Kim S.Y."/>
            <person name="Kim M.S."/>
            <person name="Kang B.C."/>
            <person name="Jo Y.D."/>
            <person name="Yang H.B."/>
            <person name="Jeong H.J."/>
            <person name="Kang W.H."/>
            <person name="Kwon J.K."/>
            <person name="Shin C."/>
            <person name="Lim J.Y."/>
            <person name="Park J.H."/>
            <person name="Huh J.H."/>
            <person name="Kim J.S."/>
            <person name="Kim B.D."/>
            <person name="Cohen O."/>
            <person name="Paran I."/>
            <person name="Suh M.C."/>
            <person name="Lee S.B."/>
            <person name="Kim Y.K."/>
            <person name="Shin Y."/>
            <person name="Noh S.J."/>
            <person name="Park J."/>
            <person name="Seo Y.S."/>
            <person name="Kwon S.Y."/>
            <person name="Kim H.A."/>
            <person name="Park J.M."/>
            <person name="Kim H.J."/>
            <person name="Choi S.B."/>
            <person name="Bosland P.W."/>
            <person name="Reeves G."/>
            <person name="Jo S.H."/>
            <person name="Lee B.W."/>
            <person name="Cho H.T."/>
            <person name="Choi H.S."/>
            <person name="Lee M.S."/>
            <person name="Yu Y."/>
            <person name="Do Choi Y."/>
            <person name="Park B.S."/>
            <person name="van Deynze A."/>
            <person name="Ashrafi H."/>
            <person name="Hill T."/>
            <person name="Kim W.T."/>
            <person name="Pai H.S."/>
            <person name="Ahn H.K."/>
            <person name="Yeam I."/>
            <person name="Giovannoni J.J."/>
            <person name="Rose J.K."/>
            <person name="Sorensen I."/>
            <person name="Lee S.J."/>
            <person name="Kim R.W."/>
            <person name="Choi I.Y."/>
            <person name="Choi B.S."/>
            <person name="Lim J.S."/>
            <person name="Lee Y.H."/>
            <person name="Choi D."/>
        </authorList>
    </citation>
    <scope>NUCLEOTIDE SEQUENCE [LARGE SCALE GENOMIC DNA]</scope>
    <source>
        <strain evidence="2">cv. CM334</strain>
    </source>
</reference>
<dbReference type="PANTHER" id="PTHR15503">
    <property type="entry name" value="LDOC1 RELATED"/>
    <property type="match status" value="1"/>
</dbReference>
<dbReference type="SUPFAM" id="SSF50630">
    <property type="entry name" value="Acid proteases"/>
    <property type="match status" value="1"/>
</dbReference>
<dbReference type="OMA" id="HHISYNA"/>
<comment type="caution">
    <text evidence="1">The sequence shown here is derived from an EMBL/GenBank/DDBJ whole genome shotgun (WGS) entry which is preliminary data.</text>
</comment>
<name>A0A2G2XUA5_CAPAN</name>
<dbReference type="Pfam" id="PF08284">
    <property type="entry name" value="RVP_2"/>
    <property type="match status" value="1"/>
</dbReference>
<dbReference type="PANTHER" id="PTHR15503:SF22">
    <property type="entry name" value="TRANSPOSON TY3-I GAG POLYPROTEIN"/>
    <property type="match status" value="1"/>
</dbReference>
<dbReference type="InterPro" id="IPR043502">
    <property type="entry name" value="DNA/RNA_pol_sf"/>
</dbReference>
<dbReference type="Proteomes" id="UP000222542">
    <property type="component" value="Unassembled WGS sequence"/>
</dbReference>
<protein>
    <submittedName>
        <fullName evidence="1">Uncharacterized protein</fullName>
    </submittedName>
</protein>
<dbReference type="SUPFAM" id="SSF56672">
    <property type="entry name" value="DNA/RNA polymerases"/>
    <property type="match status" value="1"/>
</dbReference>
<dbReference type="Gene3D" id="3.10.10.10">
    <property type="entry name" value="HIV Type 1 Reverse Transcriptase, subunit A, domain 1"/>
    <property type="match status" value="1"/>
</dbReference>